<accession>A0A1W9KSS6</accession>
<dbReference type="Proteomes" id="UP000192505">
    <property type="component" value="Unassembled WGS sequence"/>
</dbReference>
<evidence type="ECO:0000313" key="1">
    <source>
        <dbReference type="EMBL" id="OQW87430.1"/>
    </source>
</evidence>
<dbReference type="Pfam" id="PF13489">
    <property type="entry name" value="Methyltransf_23"/>
    <property type="match status" value="1"/>
</dbReference>
<protein>
    <recommendedName>
        <fullName evidence="3">Methyltransferase type 11</fullName>
    </recommendedName>
</protein>
<dbReference type="InterPro" id="IPR029063">
    <property type="entry name" value="SAM-dependent_MTases_sf"/>
</dbReference>
<dbReference type="AlphaFoldDB" id="A0A1W9KSS6"/>
<evidence type="ECO:0008006" key="3">
    <source>
        <dbReference type="Google" id="ProtNLM"/>
    </source>
</evidence>
<dbReference type="EMBL" id="MTEI01000008">
    <property type="protein sequence ID" value="OQW87430.1"/>
    <property type="molecule type" value="Genomic_DNA"/>
</dbReference>
<reference evidence="1 2" key="1">
    <citation type="submission" date="2017-01" db="EMBL/GenBank/DDBJ databases">
        <title>Novel large sulfur bacteria in the metagenomes of groundwater-fed chemosynthetic microbial mats in the Lake Huron basin.</title>
        <authorList>
            <person name="Sharrar A.M."/>
            <person name="Flood B.E."/>
            <person name="Bailey J.V."/>
            <person name="Jones D.S."/>
            <person name="Biddanda B."/>
            <person name="Ruberg S.A."/>
            <person name="Marcus D.N."/>
            <person name="Dick G.J."/>
        </authorList>
    </citation>
    <scope>NUCLEOTIDE SEQUENCE [LARGE SCALE GENOMIC DNA]</scope>
    <source>
        <strain evidence="1">A7</strain>
    </source>
</reference>
<dbReference type="Gene3D" id="3.40.50.150">
    <property type="entry name" value="Vaccinia Virus protein VP39"/>
    <property type="match status" value="1"/>
</dbReference>
<gene>
    <name evidence="1" type="ORF">BWK72_12870</name>
</gene>
<evidence type="ECO:0000313" key="2">
    <source>
        <dbReference type="Proteomes" id="UP000192505"/>
    </source>
</evidence>
<organism evidence="1 2">
    <name type="scientific">Rhodoferax ferrireducens</name>
    <dbReference type="NCBI Taxonomy" id="192843"/>
    <lineage>
        <taxon>Bacteria</taxon>
        <taxon>Pseudomonadati</taxon>
        <taxon>Pseudomonadota</taxon>
        <taxon>Betaproteobacteria</taxon>
        <taxon>Burkholderiales</taxon>
        <taxon>Comamonadaceae</taxon>
        <taxon>Rhodoferax</taxon>
    </lineage>
</organism>
<dbReference type="PANTHER" id="PTHR43861">
    <property type="entry name" value="TRANS-ACONITATE 2-METHYLTRANSFERASE-RELATED"/>
    <property type="match status" value="1"/>
</dbReference>
<proteinExistence type="predicted"/>
<dbReference type="CDD" id="cd02440">
    <property type="entry name" value="AdoMet_MTases"/>
    <property type="match status" value="1"/>
</dbReference>
<name>A0A1W9KSS6_9BURK</name>
<dbReference type="SUPFAM" id="SSF53335">
    <property type="entry name" value="S-adenosyl-L-methionine-dependent methyltransferases"/>
    <property type="match status" value="1"/>
</dbReference>
<dbReference type="PANTHER" id="PTHR43861:SF6">
    <property type="entry name" value="METHYLTRANSFERASE TYPE 11"/>
    <property type="match status" value="1"/>
</dbReference>
<sequence>MGRIDPLPTRQELEAWYTHRYRQDYKQAASPALRHVLRAGRHARDRWAWLQTHLGHGSRHLPTSSVTLDIGASSGEFVDLMRQRGMRARGIEPHAGYATFAREILGLSVEHGALHRVLPDHADQHYGLISMFHVLEHLVDPVETLQLLAQKTSPGGHLLIEVPNATRFCAPSYMFFRAHTLYFTQTSLHQTLQAGGWNVVAHNHADDDNLMVLARPTAARGVDHVPMHWQPGQALIEAQNRRTWPAYLADQLQSGRWLLKLRQRQEEKQTVRDFSSARSLLDAVYQDDSRLTLPKGASPRQQSQRAQTMAALGVGLGLGTFLEL</sequence>
<comment type="caution">
    <text evidence="1">The sequence shown here is derived from an EMBL/GenBank/DDBJ whole genome shotgun (WGS) entry which is preliminary data.</text>
</comment>